<dbReference type="RefSeq" id="WP_379262967.1">
    <property type="nucleotide sequence ID" value="NZ_JBHUMJ010000002.1"/>
</dbReference>
<evidence type="ECO:0000313" key="1">
    <source>
        <dbReference type="EMBL" id="MFD2700807.1"/>
    </source>
</evidence>
<reference evidence="2" key="1">
    <citation type="journal article" date="2019" name="Int. J. Syst. Evol. Microbiol.">
        <title>The Global Catalogue of Microorganisms (GCM) 10K type strain sequencing project: providing services to taxonomists for standard genome sequencing and annotation.</title>
        <authorList>
            <consortium name="The Broad Institute Genomics Platform"/>
            <consortium name="The Broad Institute Genome Sequencing Center for Infectious Disease"/>
            <person name="Wu L."/>
            <person name="Ma J."/>
        </authorList>
    </citation>
    <scope>NUCLEOTIDE SEQUENCE [LARGE SCALE GENOMIC DNA]</scope>
    <source>
        <strain evidence="2">KCTC 33849</strain>
    </source>
</reference>
<accession>A0ABW5SPQ3</accession>
<evidence type="ECO:0000313" key="2">
    <source>
        <dbReference type="Proteomes" id="UP001597540"/>
    </source>
</evidence>
<name>A0ABW5SPQ3_9BACL</name>
<keyword evidence="2" id="KW-1185">Reference proteome</keyword>
<proteinExistence type="predicted"/>
<dbReference type="EMBL" id="JBHUMJ010000002">
    <property type="protein sequence ID" value="MFD2700807.1"/>
    <property type="molecule type" value="Genomic_DNA"/>
</dbReference>
<sequence>MIESVYLERGSTNMRKSIDGLAILVHVEFNLDPFSSSLFVFCCNKGSVMKMPITTIRKFQYKKPDFSSIKLRNLAFLSLHKSLLLLENMYITSG</sequence>
<protein>
    <submittedName>
        <fullName evidence="1">IS66 family insertion sequence element accessory protein TnpB</fullName>
    </submittedName>
</protein>
<comment type="caution">
    <text evidence="1">The sequence shown here is derived from an EMBL/GenBank/DDBJ whole genome shotgun (WGS) entry which is preliminary data.</text>
</comment>
<gene>
    <name evidence="1" type="primary">tnpB</name>
    <name evidence="1" type="ORF">ACFSVM_10035</name>
</gene>
<organism evidence="1 2">
    <name type="scientific">Paenibacillus shunpengii</name>
    <dbReference type="NCBI Taxonomy" id="2054424"/>
    <lineage>
        <taxon>Bacteria</taxon>
        <taxon>Bacillati</taxon>
        <taxon>Bacillota</taxon>
        <taxon>Bacilli</taxon>
        <taxon>Bacillales</taxon>
        <taxon>Paenibacillaceae</taxon>
        <taxon>Paenibacillus</taxon>
    </lineage>
</organism>
<dbReference type="Proteomes" id="UP001597540">
    <property type="component" value="Unassembled WGS sequence"/>
</dbReference>
<dbReference type="InterPro" id="IPR008878">
    <property type="entry name" value="Transposase_IS66_Orf2"/>
</dbReference>
<dbReference type="Pfam" id="PF05717">
    <property type="entry name" value="TnpB_IS66"/>
    <property type="match status" value="1"/>
</dbReference>